<dbReference type="CDD" id="cd20628">
    <property type="entry name" value="CYP4"/>
    <property type="match status" value="2"/>
</dbReference>
<dbReference type="Pfam" id="PF00067">
    <property type="entry name" value="p450"/>
    <property type="match status" value="2"/>
</dbReference>
<gene>
    <name evidence="14" type="ORF">BDFB_003739</name>
</gene>
<organism evidence="14 15">
    <name type="scientific">Asbolus verrucosus</name>
    <name type="common">Desert ironclad beetle</name>
    <dbReference type="NCBI Taxonomy" id="1661398"/>
    <lineage>
        <taxon>Eukaryota</taxon>
        <taxon>Metazoa</taxon>
        <taxon>Ecdysozoa</taxon>
        <taxon>Arthropoda</taxon>
        <taxon>Hexapoda</taxon>
        <taxon>Insecta</taxon>
        <taxon>Pterygota</taxon>
        <taxon>Neoptera</taxon>
        <taxon>Endopterygota</taxon>
        <taxon>Coleoptera</taxon>
        <taxon>Polyphaga</taxon>
        <taxon>Cucujiformia</taxon>
        <taxon>Tenebrionidae</taxon>
        <taxon>Pimeliinae</taxon>
        <taxon>Asbolus</taxon>
    </lineage>
</organism>
<dbReference type="STRING" id="1661398.A0A482VGT7"/>
<dbReference type="InterPro" id="IPR001128">
    <property type="entry name" value="Cyt_P450"/>
</dbReference>
<dbReference type="GO" id="GO:0005506">
    <property type="term" value="F:iron ion binding"/>
    <property type="evidence" value="ECO:0007669"/>
    <property type="project" value="InterPro"/>
</dbReference>
<dbReference type="InterPro" id="IPR002401">
    <property type="entry name" value="Cyt_P450_E_grp-I"/>
</dbReference>
<evidence type="ECO:0000256" key="9">
    <source>
        <dbReference type="ARBA" id="ARBA00022848"/>
    </source>
</evidence>
<keyword evidence="6" id="KW-0349">Heme</keyword>
<dbReference type="Proteomes" id="UP000292052">
    <property type="component" value="Unassembled WGS sequence"/>
</dbReference>
<keyword evidence="9" id="KW-0492">Microsome</keyword>
<keyword evidence="13" id="KW-0472">Membrane</keyword>
<evidence type="ECO:0000256" key="13">
    <source>
        <dbReference type="ARBA" id="ARBA00023136"/>
    </source>
</evidence>
<comment type="cofactor">
    <cofactor evidence="1">
        <name>heme</name>
        <dbReference type="ChEBI" id="CHEBI:30413"/>
    </cofactor>
</comment>
<evidence type="ECO:0000256" key="12">
    <source>
        <dbReference type="ARBA" id="ARBA00023033"/>
    </source>
</evidence>
<evidence type="ECO:0000256" key="1">
    <source>
        <dbReference type="ARBA" id="ARBA00001971"/>
    </source>
</evidence>
<dbReference type="InterPro" id="IPR050196">
    <property type="entry name" value="Cytochrome_P450_Monoox"/>
</dbReference>
<dbReference type="AlphaFoldDB" id="A0A482VGT7"/>
<name>A0A482VGT7_ASBVE</name>
<evidence type="ECO:0000313" key="14">
    <source>
        <dbReference type="EMBL" id="RZC32091.1"/>
    </source>
</evidence>
<evidence type="ECO:0000256" key="11">
    <source>
        <dbReference type="ARBA" id="ARBA00023004"/>
    </source>
</evidence>
<evidence type="ECO:0000256" key="6">
    <source>
        <dbReference type="ARBA" id="ARBA00022617"/>
    </source>
</evidence>
<dbReference type="GO" id="GO:0005789">
    <property type="term" value="C:endoplasmic reticulum membrane"/>
    <property type="evidence" value="ECO:0007669"/>
    <property type="project" value="UniProtKB-SubCell"/>
</dbReference>
<protein>
    <submittedName>
        <fullName evidence="14">Cytochrome P450 CYP4BN11</fullName>
    </submittedName>
</protein>
<evidence type="ECO:0000256" key="10">
    <source>
        <dbReference type="ARBA" id="ARBA00023002"/>
    </source>
</evidence>
<evidence type="ECO:0000256" key="3">
    <source>
        <dbReference type="ARBA" id="ARBA00004174"/>
    </source>
</evidence>
<evidence type="ECO:0000256" key="5">
    <source>
        <dbReference type="ARBA" id="ARBA00010617"/>
    </source>
</evidence>
<dbReference type="PRINTS" id="PR00385">
    <property type="entry name" value="P450"/>
</dbReference>
<dbReference type="PROSITE" id="PS00086">
    <property type="entry name" value="CYTOCHROME_P450"/>
    <property type="match status" value="1"/>
</dbReference>
<comment type="subcellular location">
    <subcellularLocation>
        <location evidence="4">Endoplasmic reticulum membrane</location>
        <topology evidence="4">Peripheral membrane protein</topology>
    </subcellularLocation>
    <subcellularLocation>
        <location evidence="3">Microsome membrane</location>
        <topology evidence="3">Peripheral membrane protein</topology>
    </subcellularLocation>
</comment>
<keyword evidence="7" id="KW-0479">Metal-binding</keyword>
<sequence length="833" mass="95958">MTIPFIAIVLCFCVYLFYKHVYIFNKNLRKFPCPPEVPILGHALDFTSGKVIFIHRNINIFKKKEGHLDVLVDYIKNYGDTVRIKTGPKQDFVDVFESNGKILVQQFEKQLNQNSVNIYPFVTLCTLDIICESAMGTSVKAQENTESEYVRSVKDMCGIIVERAFSPHKMFDSIYYFTEDYKKEMRALKILHSYTNDVIKRRQNALHSEAPKSDEKKKKAFLDRLLEANVGGQSFTIDEIRQEVDTFMFAGHDTTASAISFTLFCLANHSEIQNKVMAEQNEIFDYNFEREVTWQDLKNMKYLELVIKESLRLYPPVPFFARELEEDVAYEGSILPKGLTMFMFVYGIHRNPKVFPEPETFNPNRFESIDGRAPFAFLPFSAGPRNCIEVPILGHALDFTSAKGHLDVLVDYIKNYGDTVRIKTGPKRQLLLTCDYNLLEFVLTSSKILKKSVDYRNLFRWLGTGLLTADAAKWKKHRLIITPTFHYKILEDFVDVFESNGKILVQQFEKQLNQNSVNIYPFVTLCTLDIICESAMGTSVKAQENTESEYVRSVKDMCGIIVERAFSPHKMFDSIYYFTEDFKKEMRALKILHSYTNDVIKRRQNALHSEALKSDEKKKKAFLDHLLEANVGGQSLTIDEIRQEVDTFMFAGHDTTASAISFTLFCLANHPEIQDKVMAEQNEIFEHNCDREVNLRDLKNMKYLELVIKESLRLYPSVPFYAREIDEDIPYQGSILPKGLTITLFVYGIHRNPKFFPEPETFNPIRFESVDGRTPFSFLPFSAGSRNCIGQKFAMAEMKSVVSKVVRTFELLPSIPHHQLKLASETVLISTSG</sequence>
<dbReference type="OrthoDB" id="1470350at2759"/>
<keyword evidence="10" id="KW-0560">Oxidoreductase</keyword>
<evidence type="ECO:0000313" key="15">
    <source>
        <dbReference type="Proteomes" id="UP000292052"/>
    </source>
</evidence>
<dbReference type="GO" id="GO:0020037">
    <property type="term" value="F:heme binding"/>
    <property type="evidence" value="ECO:0007669"/>
    <property type="project" value="InterPro"/>
</dbReference>
<dbReference type="EMBL" id="QDEB01100256">
    <property type="protein sequence ID" value="RZC32091.1"/>
    <property type="molecule type" value="Genomic_DNA"/>
</dbReference>
<accession>A0A482VGT7</accession>
<dbReference type="GO" id="GO:0004497">
    <property type="term" value="F:monooxygenase activity"/>
    <property type="evidence" value="ECO:0007669"/>
    <property type="project" value="UniProtKB-KW"/>
</dbReference>
<dbReference type="InterPro" id="IPR036396">
    <property type="entry name" value="Cyt_P450_sf"/>
</dbReference>
<dbReference type="PANTHER" id="PTHR24291">
    <property type="entry name" value="CYTOCHROME P450 FAMILY 4"/>
    <property type="match status" value="1"/>
</dbReference>
<evidence type="ECO:0000256" key="2">
    <source>
        <dbReference type="ARBA" id="ARBA00003690"/>
    </source>
</evidence>
<dbReference type="Gene3D" id="1.10.630.10">
    <property type="entry name" value="Cytochrome P450"/>
    <property type="match status" value="2"/>
</dbReference>
<proteinExistence type="inferred from homology"/>
<dbReference type="InterPro" id="IPR017972">
    <property type="entry name" value="Cyt_P450_CS"/>
</dbReference>
<reference evidence="14 15" key="1">
    <citation type="submission" date="2017-03" db="EMBL/GenBank/DDBJ databases">
        <title>Genome of the blue death feigning beetle - Asbolus verrucosus.</title>
        <authorList>
            <person name="Rider S.D."/>
        </authorList>
    </citation>
    <scope>NUCLEOTIDE SEQUENCE [LARGE SCALE GENOMIC DNA]</scope>
    <source>
        <strain evidence="14">Butters</strain>
        <tissue evidence="14">Head and leg muscle</tissue>
    </source>
</reference>
<keyword evidence="11" id="KW-0408">Iron</keyword>
<comment type="caution">
    <text evidence="14">The sequence shown here is derived from an EMBL/GenBank/DDBJ whole genome shotgun (WGS) entry which is preliminary data.</text>
</comment>
<feature type="non-terminal residue" evidence="14">
    <location>
        <position position="833"/>
    </location>
</feature>
<evidence type="ECO:0000256" key="4">
    <source>
        <dbReference type="ARBA" id="ARBA00004406"/>
    </source>
</evidence>
<evidence type="ECO:0000256" key="8">
    <source>
        <dbReference type="ARBA" id="ARBA00022824"/>
    </source>
</evidence>
<comment type="similarity">
    <text evidence="5">Belongs to the cytochrome P450 family.</text>
</comment>
<dbReference type="PANTHER" id="PTHR24291:SF187">
    <property type="entry name" value="CYTOCHROME P450 4AE1-RELATED"/>
    <property type="match status" value="1"/>
</dbReference>
<keyword evidence="12" id="KW-0503">Monooxygenase</keyword>
<dbReference type="PRINTS" id="PR00463">
    <property type="entry name" value="EP450I"/>
</dbReference>
<dbReference type="FunFam" id="1.10.630.10:FF:000035">
    <property type="entry name" value="CYtochrome P450 family"/>
    <property type="match status" value="2"/>
</dbReference>
<evidence type="ECO:0000256" key="7">
    <source>
        <dbReference type="ARBA" id="ARBA00022723"/>
    </source>
</evidence>
<comment type="function">
    <text evidence="2">May be involved in the metabolism of insect hormones and in the breakdown of synthetic insecticides.</text>
</comment>
<keyword evidence="8" id="KW-0256">Endoplasmic reticulum</keyword>
<dbReference type="SUPFAM" id="SSF48264">
    <property type="entry name" value="Cytochrome P450"/>
    <property type="match status" value="2"/>
</dbReference>
<dbReference type="GO" id="GO:0016705">
    <property type="term" value="F:oxidoreductase activity, acting on paired donors, with incorporation or reduction of molecular oxygen"/>
    <property type="evidence" value="ECO:0007669"/>
    <property type="project" value="InterPro"/>
</dbReference>
<keyword evidence="15" id="KW-1185">Reference proteome</keyword>